<evidence type="ECO:0000313" key="3">
    <source>
        <dbReference type="Proteomes" id="UP001151760"/>
    </source>
</evidence>
<feature type="compositionally biased region" description="Basic and acidic residues" evidence="1">
    <location>
        <begin position="24"/>
        <end position="39"/>
    </location>
</feature>
<organism evidence="2 3">
    <name type="scientific">Tanacetum coccineum</name>
    <dbReference type="NCBI Taxonomy" id="301880"/>
    <lineage>
        <taxon>Eukaryota</taxon>
        <taxon>Viridiplantae</taxon>
        <taxon>Streptophyta</taxon>
        <taxon>Embryophyta</taxon>
        <taxon>Tracheophyta</taxon>
        <taxon>Spermatophyta</taxon>
        <taxon>Magnoliopsida</taxon>
        <taxon>eudicotyledons</taxon>
        <taxon>Gunneridae</taxon>
        <taxon>Pentapetalae</taxon>
        <taxon>asterids</taxon>
        <taxon>campanulids</taxon>
        <taxon>Asterales</taxon>
        <taxon>Asteraceae</taxon>
        <taxon>Asteroideae</taxon>
        <taxon>Anthemideae</taxon>
        <taxon>Anthemidinae</taxon>
        <taxon>Tanacetum</taxon>
    </lineage>
</organism>
<reference evidence="2" key="2">
    <citation type="submission" date="2022-01" db="EMBL/GenBank/DDBJ databases">
        <authorList>
            <person name="Yamashiro T."/>
            <person name="Shiraishi A."/>
            <person name="Satake H."/>
            <person name="Nakayama K."/>
        </authorList>
    </citation>
    <scope>NUCLEOTIDE SEQUENCE</scope>
</reference>
<keyword evidence="3" id="KW-1185">Reference proteome</keyword>
<feature type="compositionally biased region" description="Acidic residues" evidence="1">
    <location>
        <begin position="89"/>
        <end position="108"/>
    </location>
</feature>
<sequence>MGLPSTLDEGTRKSKPLPESTATHTKDSGGSKQPLDRDITSTTPDEGTAKTKLRPEGSLGDKDSGGNISLADREPIHTPVVDPSRTGANDEEEVLAAGDDMDEDPQDDTEVKTPSLNQTQLEPSHASDEEYYEENIAHRDQTDQLVAASMSSLEKSRSSISDLYKGLNVITELLKDINNAVKYDPATNKIIDEAIKTFSKISTQTTEILSLVKTFDFYTLQSTMQDLQAYALKQKEASISWIKSSTNMAWNLGLRMTAIEISQTALKHEVSSLRKDTLKIKSMMAEIYQAFKGQPSFAPSGSVTPTLALTHIPANVKGENATNTATEEPLSHTKGETGDTIMAQPKRIIIIYLIIIVINHFKRVCHNFHIIIFLVPCMFLHQISHHLSLLNLFCLLH</sequence>
<proteinExistence type="predicted"/>
<evidence type="ECO:0000313" key="2">
    <source>
        <dbReference type="EMBL" id="GJS80076.1"/>
    </source>
</evidence>
<protein>
    <submittedName>
        <fullName evidence="2">Uncharacterized protein</fullName>
    </submittedName>
</protein>
<feature type="compositionally biased region" description="Polar residues" evidence="1">
    <location>
        <begin position="112"/>
        <end position="122"/>
    </location>
</feature>
<comment type="caution">
    <text evidence="2">The sequence shown here is derived from an EMBL/GenBank/DDBJ whole genome shotgun (WGS) entry which is preliminary data.</text>
</comment>
<feature type="compositionally biased region" description="Basic and acidic residues" evidence="1">
    <location>
        <begin position="47"/>
        <end position="64"/>
    </location>
</feature>
<feature type="region of interest" description="Disordered" evidence="1">
    <location>
        <begin position="1"/>
        <end position="128"/>
    </location>
</feature>
<dbReference type="Proteomes" id="UP001151760">
    <property type="component" value="Unassembled WGS sequence"/>
</dbReference>
<evidence type="ECO:0000256" key="1">
    <source>
        <dbReference type="SAM" id="MobiDB-lite"/>
    </source>
</evidence>
<accession>A0ABQ4YRI8</accession>
<gene>
    <name evidence="2" type="ORF">Tco_0729957</name>
</gene>
<name>A0ABQ4YRI8_9ASTR</name>
<dbReference type="EMBL" id="BQNB010010645">
    <property type="protein sequence ID" value="GJS80076.1"/>
    <property type="molecule type" value="Genomic_DNA"/>
</dbReference>
<reference evidence="2" key="1">
    <citation type="journal article" date="2022" name="Int. J. Mol. Sci.">
        <title>Draft Genome of Tanacetum Coccineum: Genomic Comparison of Closely Related Tanacetum-Family Plants.</title>
        <authorList>
            <person name="Yamashiro T."/>
            <person name="Shiraishi A."/>
            <person name="Nakayama K."/>
            <person name="Satake H."/>
        </authorList>
    </citation>
    <scope>NUCLEOTIDE SEQUENCE</scope>
</reference>